<gene>
    <name evidence="2" type="ORF">P29B0810_061</name>
</gene>
<dbReference type="GO" id="GO:0003677">
    <property type="term" value="F:DNA binding"/>
    <property type="evidence" value="ECO:0007669"/>
    <property type="project" value="InterPro"/>
</dbReference>
<organism evidence="2 3">
    <name type="scientific">Synechococcus phage S-WAM2</name>
    <dbReference type="NCBI Taxonomy" id="1815522"/>
    <lineage>
        <taxon>Viruses</taxon>
        <taxon>Duplodnaviria</taxon>
        <taxon>Heunggongvirae</taxon>
        <taxon>Uroviricota</taxon>
        <taxon>Caudoviricetes</taxon>
        <taxon>Pantevenvirales</taxon>
        <taxon>Kyanoviridae</taxon>
        <taxon>Cymopoleiavirus</taxon>
        <taxon>Cymopoleiavirus swam2</taxon>
    </lineage>
</organism>
<feature type="domain" description="SpoVT-AbrB" evidence="1">
    <location>
        <begin position="32"/>
        <end position="64"/>
    </location>
</feature>
<dbReference type="KEGG" id="vg:30309134"/>
<name>A0A1D8KSZ0_9CAUD</name>
<dbReference type="RefSeq" id="YP_009324224.1">
    <property type="nucleotide sequence ID" value="NC_031935.1"/>
</dbReference>
<dbReference type="InterPro" id="IPR037914">
    <property type="entry name" value="SpoVT-AbrB_sf"/>
</dbReference>
<dbReference type="GeneID" id="30309134"/>
<dbReference type="InterPro" id="IPR007159">
    <property type="entry name" value="SpoVT-AbrB_dom"/>
</dbReference>
<dbReference type="Proteomes" id="UP000202081">
    <property type="component" value="Segment"/>
</dbReference>
<sequence length="65" mass="7380">MNMPKNTSTDTNHNTNYTVTLEGDDDECILPLPDELLDELGWQEGDVLDWVVNDDNTITIKKVDD</sequence>
<keyword evidence="3" id="KW-1185">Reference proteome</keyword>
<dbReference type="SUPFAM" id="SSF89447">
    <property type="entry name" value="AbrB/MazE/MraZ-like"/>
    <property type="match status" value="1"/>
</dbReference>
<reference evidence="2 3" key="1">
    <citation type="journal article" date="2016" name="Virology">
        <title>The genomic content and context of auxiliary metabolic genes in marine cyanomyoviruses.</title>
        <authorList>
            <person name="Crummett L.T."/>
            <person name="Puxty R.J."/>
            <person name="Weihe C."/>
            <person name="Marston M.F."/>
            <person name="Martiny J.B."/>
        </authorList>
    </citation>
    <scope>NUCLEOTIDE SEQUENCE [LARGE SCALE GENOMIC DNA]</scope>
    <source>
        <strain evidence="2">0810PA29</strain>
    </source>
</reference>
<dbReference type="EMBL" id="KU686211">
    <property type="protein sequence ID" value="AOV61756.1"/>
    <property type="molecule type" value="Genomic_DNA"/>
</dbReference>
<protein>
    <recommendedName>
        <fullName evidence="1">SpoVT-AbrB domain-containing protein</fullName>
    </recommendedName>
</protein>
<evidence type="ECO:0000313" key="2">
    <source>
        <dbReference type="EMBL" id="AOV61756.1"/>
    </source>
</evidence>
<proteinExistence type="predicted"/>
<dbReference type="Pfam" id="PF04014">
    <property type="entry name" value="MazE_antitoxin"/>
    <property type="match status" value="1"/>
</dbReference>
<evidence type="ECO:0000259" key="1">
    <source>
        <dbReference type="Pfam" id="PF04014"/>
    </source>
</evidence>
<evidence type="ECO:0000313" key="3">
    <source>
        <dbReference type="Proteomes" id="UP000202081"/>
    </source>
</evidence>
<accession>A0A1D8KSZ0</accession>